<reference evidence="1 2" key="1">
    <citation type="journal article" date="2023" name="Sci. Data">
        <title>Genome assembly of the Korean intertidal mud-creeper Batillaria attramentaria.</title>
        <authorList>
            <person name="Patra A.K."/>
            <person name="Ho P.T."/>
            <person name="Jun S."/>
            <person name="Lee S.J."/>
            <person name="Kim Y."/>
            <person name="Won Y.J."/>
        </authorList>
    </citation>
    <scope>NUCLEOTIDE SEQUENCE [LARGE SCALE GENOMIC DNA]</scope>
    <source>
        <strain evidence="1">Wonlab-2016</strain>
    </source>
</reference>
<organism evidence="1 2">
    <name type="scientific">Batillaria attramentaria</name>
    <dbReference type="NCBI Taxonomy" id="370345"/>
    <lineage>
        <taxon>Eukaryota</taxon>
        <taxon>Metazoa</taxon>
        <taxon>Spiralia</taxon>
        <taxon>Lophotrochozoa</taxon>
        <taxon>Mollusca</taxon>
        <taxon>Gastropoda</taxon>
        <taxon>Caenogastropoda</taxon>
        <taxon>Sorbeoconcha</taxon>
        <taxon>Cerithioidea</taxon>
        <taxon>Batillariidae</taxon>
        <taxon>Batillaria</taxon>
    </lineage>
</organism>
<protein>
    <submittedName>
        <fullName evidence="1">Uncharacterized protein</fullName>
    </submittedName>
</protein>
<comment type="caution">
    <text evidence="1">The sequence shown here is derived from an EMBL/GenBank/DDBJ whole genome shotgun (WGS) entry which is preliminary data.</text>
</comment>
<dbReference type="AlphaFoldDB" id="A0ABD0KJB2"/>
<name>A0ABD0KJB2_9CAEN</name>
<evidence type="ECO:0000313" key="2">
    <source>
        <dbReference type="Proteomes" id="UP001519460"/>
    </source>
</evidence>
<keyword evidence="2" id="KW-1185">Reference proteome</keyword>
<dbReference type="EMBL" id="JACVVK020000169">
    <property type="protein sequence ID" value="KAK7487164.1"/>
    <property type="molecule type" value="Genomic_DNA"/>
</dbReference>
<accession>A0ABD0KJB2</accession>
<gene>
    <name evidence="1" type="ORF">BaRGS_00021659</name>
</gene>
<dbReference type="Proteomes" id="UP001519460">
    <property type="component" value="Unassembled WGS sequence"/>
</dbReference>
<proteinExistence type="predicted"/>
<evidence type="ECO:0000313" key="1">
    <source>
        <dbReference type="EMBL" id="KAK7487164.1"/>
    </source>
</evidence>
<sequence length="130" mass="14870">MWTGATTVADENVFTALLQQFKHRKNYHQLTQSFLLQKAQERFTVKHQTEGCLHRKEIILFPIDSTQVGVVMVLPSGCSRRNRITRGRKEPQEQHCSKSDLLTSTPVIYRCRSQGSCAAHFPRGSGYTVY</sequence>